<evidence type="ECO:0000313" key="3">
    <source>
        <dbReference type="Proteomes" id="UP000029060"/>
    </source>
</evidence>
<sequence>MRHFSRGMRRMPWRCDGMATRCAVLVLVLQFLMLSACTQRANIVKFSDFDLTDVAIAISMNYQVRKIDIAEQRTIQERDNQLQLVWYTPDLTNMTTINTNRMHAIASCDGQVYGIRRETPVLDDDFRLSLVALTPDKPVRKTVSVNNENPSFEVHDAPNGVPCAAGRILLLESLISDPDESFIPDDEPGDEPDDEPGGLPPLNATSTFRAVIKWWDVKTGDIQTIPVRYPDGTELGGERIMGFEYDPYCLDQDGRMLVVDSRTGTLRAVDSRTGTILQQIQPALIEKENNGHFYLRATRDYAFLFFNAVSIGSYLPKLFVYRLHDLKPVADITFSPALIQLIDNEPNLHFTEFVPNPAIVF</sequence>
<dbReference type="Proteomes" id="UP000029060">
    <property type="component" value="Unassembled WGS sequence"/>
</dbReference>
<dbReference type="EMBL" id="JGZC01000001">
    <property type="protein sequence ID" value="KFI71685.1"/>
    <property type="molecule type" value="Genomic_DNA"/>
</dbReference>
<comment type="caution">
    <text evidence="2">The sequence shown here is derived from an EMBL/GenBank/DDBJ whole genome shotgun (WGS) entry which is preliminary data.</text>
</comment>
<evidence type="ECO:0000256" key="1">
    <source>
        <dbReference type="SAM" id="MobiDB-lite"/>
    </source>
</evidence>
<reference evidence="2 3" key="1">
    <citation type="submission" date="2014-03" db="EMBL/GenBank/DDBJ databases">
        <title>Genomics of Bifidobacteria.</title>
        <authorList>
            <person name="Ventura M."/>
            <person name="Milani C."/>
            <person name="Lugli G.A."/>
        </authorList>
    </citation>
    <scope>NUCLEOTIDE SEQUENCE [LARGE SCALE GENOMIC DNA]</scope>
    <source>
        <strain evidence="2 3">LMG 11341</strain>
    </source>
</reference>
<evidence type="ECO:0000313" key="2">
    <source>
        <dbReference type="EMBL" id="KFI71685.1"/>
    </source>
</evidence>
<dbReference type="AlphaFoldDB" id="A0A087BKY5"/>
<organism evidence="2 3">
    <name type="scientific">Bifidobacterium merycicum</name>
    <dbReference type="NCBI Taxonomy" id="78345"/>
    <lineage>
        <taxon>Bacteria</taxon>
        <taxon>Bacillati</taxon>
        <taxon>Actinomycetota</taxon>
        <taxon>Actinomycetes</taxon>
        <taxon>Bifidobacteriales</taxon>
        <taxon>Bifidobacteriaceae</taxon>
        <taxon>Bifidobacterium</taxon>
    </lineage>
</organism>
<dbReference type="InterPro" id="IPR011047">
    <property type="entry name" value="Quinoprotein_ADH-like_sf"/>
</dbReference>
<dbReference type="SUPFAM" id="SSF50998">
    <property type="entry name" value="Quinoprotein alcohol dehydrogenase-like"/>
    <property type="match status" value="1"/>
</dbReference>
<name>A0A087BKY5_9BIFI</name>
<dbReference type="RefSeq" id="WP_152571759.1">
    <property type="nucleotide sequence ID" value="NZ_JAXJQO010000020.1"/>
</dbReference>
<feature type="compositionally biased region" description="Acidic residues" evidence="1">
    <location>
        <begin position="179"/>
        <end position="196"/>
    </location>
</feature>
<keyword evidence="3" id="KW-1185">Reference proteome</keyword>
<proteinExistence type="predicted"/>
<protein>
    <submittedName>
        <fullName evidence="2">Uncharacterized protein</fullName>
    </submittedName>
</protein>
<feature type="region of interest" description="Disordered" evidence="1">
    <location>
        <begin position="179"/>
        <end position="202"/>
    </location>
</feature>
<gene>
    <name evidence="2" type="ORF">BMERY_1209</name>
</gene>
<accession>A0A087BKY5</accession>